<accession>A0A0G4GNB6</accession>
<dbReference type="VEuPathDB" id="CryptoDB:Vbra_23274"/>
<dbReference type="Proteomes" id="UP000041254">
    <property type="component" value="Unassembled WGS sequence"/>
</dbReference>
<evidence type="ECO:0000313" key="2">
    <source>
        <dbReference type="Proteomes" id="UP000041254"/>
    </source>
</evidence>
<gene>
    <name evidence="1" type="ORF">Vbra_23274</name>
</gene>
<dbReference type="InParanoid" id="A0A0G4GNB6"/>
<sequence>MQPPIRVVINMMHKCMSHWSRCLKNLATGRRPLLPFFLSLGWGFRIACGPTMRGNLIIALHRLALLSRIDSCGLTSKAGCRRSRLHLLVATSGWIDSFSFCVHSSTRGCFTSQRRNLFQLPAAANSGIDSPLFECPASVGVSQRAWRVQRHHKLTHELITSTPHSVGRSLLVLCPLARPAAEGLFVSQMRVCIRAAVWLATPACVAA</sequence>
<name>A0A0G4GNB6_VITBC</name>
<reference evidence="1 2" key="1">
    <citation type="submission" date="2014-11" db="EMBL/GenBank/DDBJ databases">
        <authorList>
            <person name="Zhu J."/>
            <person name="Qi W."/>
            <person name="Song R."/>
        </authorList>
    </citation>
    <scope>NUCLEOTIDE SEQUENCE [LARGE SCALE GENOMIC DNA]</scope>
</reference>
<dbReference type="EMBL" id="CDMY01000736">
    <property type="protein sequence ID" value="CEM31692.1"/>
    <property type="molecule type" value="Genomic_DNA"/>
</dbReference>
<keyword evidence="2" id="KW-1185">Reference proteome</keyword>
<protein>
    <submittedName>
        <fullName evidence="1">Uncharacterized protein</fullName>
    </submittedName>
</protein>
<dbReference type="AlphaFoldDB" id="A0A0G4GNB6"/>
<organism evidence="1 2">
    <name type="scientific">Vitrella brassicaformis (strain CCMP3155)</name>
    <dbReference type="NCBI Taxonomy" id="1169540"/>
    <lineage>
        <taxon>Eukaryota</taxon>
        <taxon>Sar</taxon>
        <taxon>Alveolata</taxon>
        <taxon>Colpodellida</taxon>
        <taxon>Vitrellaceae</taxon>
        <taxon>Vitrella</taxon>
    </lineage>
</organism>
<proteinExistence type="predicted"/>
<evidence type="ECO:0000313" key="1">
    <source>
        <dbReference type="EMBL" id="CEM31692.1"/>
    </source>
</evidence>